<evidence type="ECO:0000256" key="8">
    <source>
        <dbReference type="ARBA" id="ARBA00022989"/>
    </source>
</evidence>
<comment type="function">
    <text evidence="10">Part of the ABC transporter complex LsrABCD involved in autoinducer 2 (AI-2) import. Probably responsible for the translocation of the substrate across the membrane.</text>
</comment>
<evidence type="ECO:0000256" key="11">
    <source>
        <dbReference type="ARBA" id="ARBA00039382"/>
    </source>
</evidence>
<keyword evidence="5" id="KW-1003">Cell membrane</keyword>
<dbReference type="EMBL" id="UARS01000023">
    <property type="protein sequence ID" value="SPW59199.1"/>
    <property type="molecule type" value="Genomic_DNA"/>
</dbReference>
<dbReference type="AlphaFoldDB" id="A0A2X1KKT2"/>
<gene>
    <name evidence="13" type="primary">lsrC_2</name>
    <name evidence="13" type="ORF">NCTC11126_06576</name>
</gene>
<organism evidence="13 14">
    <name type="scientific">Escherichia coli</name>
    <dbReference type="NCBI Taxonomy" id="562"/>
    <lineage>
        <taxon>Bacteria</taxon>
        <taxon>Pseudomonadati</taxon>
        <taxon>Pseudomonadota</taxon>
        <taxon>Gammaproteobacteria</taxon>
        <taxon>Enterobacterales</taxon>
        <taxon>Enterobacteriaceae</taxon>
        <taxon>Escherichia</taxon>
    </lineage>
</organism>
<evidence type="ECO:0000256" key="1">
    <source>
        <dbReference type="ARBA" id="ARBA00004429"/>
    </source>
</evidence>
<dbReference type="GO" id="GO:0022857">
    <property type="term" value="F:transmembrane transporter activity"/>
    <property type="evidence" value="ECO:0007669"/>
    <property type="project" value="InterPro"/>
</dbReference>
<sequence length="141" mass="15608">MLKFIQNNREITALLAVVLLFVLPGFLDRQYLSVQTLTMVYSSAQILILLAMGATLVMLTRNIDVSVGSITGMCAVLLGMLLNAGYSLPVACVATLLLGFARGIFQRCPGRVAKDPCHCCHPWHVRVVQRHHVAVDWRQMD</sequence>
<evidence type="ECO:0000256" key="10">
    <source>
        <dbReference type="ARBA" id="ARBA00025439"/>
    </source>
</evidence>
<dbReference type="GO" id="GO:0005886">
    <property type="term" value="C:plasma membrane"/>
    <property type="evidence" value="ECO:0007669"/>
    <property type="project" value="UniProtKB-SubCell"/>
</dbReference>
<evidence type="ECO:0000256" key="7">
    <source>
        <dbReference type="ARBA" id="ARBA00022692"/>
    </source>
</evidence>
<comment type="subcellular location">
    <subcellularLocation>
        <location evidence="1">Cell inner membrane</location>
        <topology evidence="1">Multi-pass membrane protein</topology>
    </subcellularLocation>
</comment>
<keyword evidence="9 12" id="KW-0472">Membrane</keyword>
<evidence type="ECO:0000256" key="4">
    <source>
        <dbReference type="ARBA" id="ARBA00022448"/>
    </source>
</evidence>
<comment type="subunit">
    <text evidence="3">The complex is composed of two ATP-binding proteins (LsrA), two transmembrane proteins (LsrC and LsrD) and a solute-binding protein (LsrB).</text>
</comment>
<evidence type="ECO:0000256" key="9">
    <source>
        <dbReference type="ARBA" id="ARBA00023136"/>
    </source>
</evidence>
<evidence type="ECO:0000256" key="6">
    <source>
        <dbReference type="ARBA" id="ARBA00022519"/>
    </source>
</evidence>
<dbReference type="Pfam" id="PF02653">
    <property type="entry name" value="BPD_transp_2"/>
    <property type="match status" value="1"/>
</dbReference>
<keyword evidence="6" id="KW-0997">Cell inner membrane</keyword>
<accession>A0A2X1KKT2</accession>
<evidence type="ECO:0000256" key="2">
    <source>
        <dbReference type="ARBA" id="ARBA00007942"/>
    </source>
</evidence>
<proteinExistence type="inferred from homology"/>
<dbReference type="Proteomes" id="UP000250561">
    <property type="component" value="Unassembled WGS sequence"/>
</dbReference>
<feature type="transmembrane region" description="Helical" evidence="12">
    <location>
        <begin position="39"/>
        <end position="58"/>
    </location>
</feature>
<keyword evidence="7 12" id="KW-0812">Transmembrane</keyword>
<protein>
    <recommendedName>
        <fullName evidence="11">Autoinducer 2 import system permease protein LsrC</fullName>
    </recommendedName>
</protein>
<dbReference type="PANTHER" id="PTHR32196">
    <property type="entry name" value="ABC TRANSPORTER PERMEASE PROTEIN YPHD-RELATED-RELATED"/>
    <property type="match status" value="1"/>
</dbReference>
<evidence type="ECO:0000256" key="3">
    <source>
        <dbReference type="ARBA" id="ARBA00011262"/>
    </source>
</evidence>
<evidence type="ECO:0000256" key="5">
    <source>
        <dbReference type="ARBA" id="ARBA00022475"/>
    </source>
</evidence>
<evidence type="ECO:0000313" key="14">
    <source>
        <dbReference type="Proteomes" id="UP000250561"/>
    </source>
</evidence>
<evidence type="ECO:0000313" key="13">
    <source>
        <dbReference type="EMBL" id="SPW59199.1"/>
    </source>
</evidence>
<dbReference type="InterPro" id="IPR001851">
    <property type="entry name" value="ABC_transp_permease"/>
</dbReference>
<keyword evidence="4" id="KW-0813">Transport</keyword>
<comment type="similarity">
    <text evidence="2">Belongs to the binding-protein-dependent transport system permease family. AraH/RbsC subfamily.</text>
</comment>
<reference evidence="13 14" key="1">
    <citation type="submission" date="2018-06" db="EMBL/GenBank/DDBJ databases">
        <authorList>
            <consortium name="Pathogen Informatics"/>
            <person name="Doyle S."/>
        </authorList>
    </citation>
    <scope>NUCLEOTIDE SEQUENCE [LARGE SCALE GENOMIC DNA]</scope>
    <source>
        <strain evidence="13 14">NCTC11126</strain>
    </source>
</reference>
<keyword evidence="8 12" id="KW-1133">Transmembrane helix</keyword>
<dbReference type="PANTHER" id="PTHR32196:SF29">
    <property type="entry name" value="AUTOINDUCER 2 IMPORT SYSTEM PERMEASE PROTEIN LSRC"/>
    <property type="match status" value="1"/>
</dbReference>
<evidence type="ECO:0000256" key="12">
    <source>
        <dbReference type="SAM" id="Phobius"/>
    </source>
</evidence>
<name>A0A2X1KKT2_ECOLX</name>